<evidence type="ECO:0000256" key="1">
    <source>
        <dbReference type="SAM" id="MobiDB-lite"/>
    </source>
</evidence>
<proteinExistence type="predicted"/>
<dbReference type="EMBL" id="CCAG010016485">
    <property type="status" value="NOT_ANNOTATED_CDS"/>
    <property type="molecule type" value="Genomic_DNA"/>
</dbReference>
<feature type="compositionally biased region" description="Acidic residues" evidence="1">
    <location>
        <begin position="30"/>
        <end position="63"/>
    </location>
</feature>
<sequence>MSLPIRAGEHACGIYAVRAQTRVTFHFVADDDDKNSDIAGNDDNDNDDDDDDADDDDNDDNDDRDGNNDNKDPRHRSHHAS</sequence>
<accession>A0A1B0G956</accession>
<protein>
    <submittedName>
        <fullName evidence="2">Uncharacterized protein</fullName>
    </submittedName>
</protein>
<evidence type="ECO:0000313" key="3">
    <source>
        <dbReference type="Proteomes" id="UP000092444"/>
    </source>
</evidence>
<organism evidence="2 3">
    <name type="scientific">Glossina morsitans morsitans</name>
    <name type="common">Savannah tsetse fly</name>
    <dbReference type="NCBI Taxonomy" id="37546"/>
    <lineage>
        <taxon>Eukaryota</taxon>
        <taxon>Metazoa</taxon>
        <taxon>Ecdysozoa</taxon>
        <taxon>Arthropoda</taxon>
        <taxon>Hexapoda</taxon>
        <taxon>Insecta</taxon>
        <taxon>Pterygota</taxon>
        <taxon>Neoptera</taxon>
        <taxon>Endopterygota</taxon>
        <taxon>Diptera</taxon>
        <taxon>Brachycera</taxon>
        <taxon>Muscomorpha</taxon>
        <taxon>Hippoboscoidea</taxon>
        <taxon>Glossinidae</taxon>
        <taxon>Glossina</taxon>
    </lineage>
</organism>
<reference evidence="2" key="1">
    <citation type="submission" date="2020-05" db="UniProtKB">
        <authorList>
            <consortium name="EnsemblMetazoa"/>
        </authorList>
    </citation>
    <scope>IDENTIFICATION</scope>
    <source>
        <strain evidence="2">Yale</strain>
    </source>
</reference>
<evidence type="ECO:0000313" key="2">
    <source>
        <dbReference type="EnsemblMetazoa" id="GMOY009842-PA"/>
    </source>
</evidence>
<dbReference type="AlphaFoldDB" id="A0A1B0G956"/>
<keyword evidence="3" id="KW-1185">Reference proteome</keyword>
<dbReference type="EnsemblMetazoa" id="GMOY009842-RA">
    <property type="protein sequence ID" value="GMOY009842-PA"/>
    <property type="gene ID" value="GMOY009842"/>
</dbReference>
<feature type="region of interest" description="Disordered" evidence="1">
    <location>
        <begin position="28"/>
        <end position="81"/>
    </location>
</feature>
<name>A0A1B0G956_GLOMM</name>
<dbReference type="Proteomes" id="UP000092444">
    <property type="component" value="Unassembled WGS sequence"/>
</dbReference>